<evidence type="ECO:0000256" key="3">
    <source>
        <dbReference type="ARBA" id="ARBA00023125"/>
    </source>
</evidence>
<comment type="caution">
    <text evidence="6">The sequence shown here is derived from an EMBL/GenBank/DDBJ whole genome shotgun (WGS) entry which is preliminary data.</text>
</comment>
<organism evidence="6 7">
    <name type="scientific">Franconibacter pulveris</name>
    <dbReference type="NCBI Taxonomy" id="435910"/>
    <lineage>
        <taxon>Bacteria</taxon>
        <taxon>Pseudomonadati</taxon>
        <taxon>Pseudomonadota</taxon>
        <taxon>Gammaproteobacteria</taxon>
        <taxon>Enterobacterales</taxon>
        <taxon>Enterobacteriaceae</taxon>
        <taxon>Franconibacter</taxon>
    </lineage>
</organism>
<dbReference type="CDD" id="cd06267">
    <property type="entry name" value="PBP1_LacI_sugar_binding-like"/>
    <property type="match status" value="1"/>
</dbReference>
<dbReference type="RefSeq" id="WP_048887975.1">
    <property type="nucleotide sequence ID" value="NZ_LFEJ01000014.1"/>
</dbReference>
<dbReference type="OrthoDB" id="269117at2"/>
<dbReference type="InterPro" id="IPR010982">
    <property type="entry name" value="Lambda_DNA-bd_dom_sf"/>
</dbReference>
<dbReference type="EMBL" id="LFEJ01000014">
    <property type="protein sequence ID" value="KMV34654.1"/>
    <property type="molecule type" value="Genomic_DNA"/>
</dbReference>
<evidence type="ECO:0000256" key="2">
    <source>
        <dbReference type="ARBA" id="ARBA00023015"/>
    </source>
</evidence>
<accession>A0A0J8YB27</accession>
<dbReference type="Gene3D" id="3.40.50.2300">
    <property type="match status" value="2"/>
</dbReference>
<reference evidence="6 7" key="1">
    <citation type="submission" date="2015-06" db="EMBL/GenBank/DDBJ databases">
        <title>Genome sequencing of Cronobacter sp. strain DJ34 isolated from petroleum contaminated sludge of Duliajan Oil Fields, Assam, India.</title>
        <authorList>
            <person name="Pal S."/>
            <person name="Banerjee T.D."/>
            <person name="Roy A."/>
            <person name="Sar P."/>
            <person name="Kazy S.K."/>
        </authorList>
    </citation>
    <scope>NUCLEOTIDE SEQUENCE [LARGE SCALE GENOMIC DNA]</scope>
    <source>
        <strain evidence="6 7">DJ34</strain>
    </source>
</reference>
<sequence>MNKKNNRITVKDVARKAGVSTAAAGRALGGYGYVSEELREKIMRAAEELGYVANQVARAMITGKSQTIGVVGADISNPFFAEALRGISDIARRHEFGVLITSSDEDVPREQEAVRILLEKQVDGLIVSPADINNCRHLDQAIAQGIPVVLLDRKLPTLAADAVLIDNVHASREATRYLLSCGHRRIAIITELSSDYDTQLALEPEKFATINADRLNSSGARLLGYLLAHHEAGVAVEKTLIRRTGKYCAQRAFEETLAVLDDAAPTAVFAVDNVMTQGAWRAVRERGIAVPQKLSFFAFDELDWLTLTTPRISTVAQPIHHMGVHAAELLFRRIRETDLPVSWQTYQVEMKLRESVATIAAKVKG</sequence>
<name>A0A0J8YB27_9ENTR</name>
<dbReference type="GO" id="GO:0003700">
    <property type="term" value="F:DNA-binding transcription factor activity"/>
    <property type="evidence" value="ECO:0007669"/>
    <property type="project" value="TreeGrafter"/>
</dbReference>
<dbReference type="PANTHER" id="PTHR30146:SF148">
    <property type="entry name" value="HTH-TYPE TRANSCRIPTIONAL REPRESSOR PURR-RELATED"/>
    <property type="match status" value="1"/>
</dbReference>
<dbReference type="CDD" id="cd01392">
    <property type="entry name" value="HTH_LacI"/>
    <property type="match status" value="1"/>
</dbReference>
<dbReference type="SUPFAM" id="SSF53822">
    <property type="entry name" value="Periplasmic binding protein-like I"/>
    <property type="match status" value="1"/>
</dbReference>
<evidence type="ECO:0000256" key="1">
    <source>
        <dbReference type="ARBA" id="ARBA00022491"/>
    </source>
</evidence>
<evidence type="ECO:0000259" key="5">
    <source>
        <dbReference type="PROSITE" id="PS50932"/>
    </source>
</evidence>
<dbReference type="AlphaFoldDB" id="A0A0J8YB27"/>
<dbReference type="Gene3D" id="1.10.260.40">
    <property type="entry name" value="lambda repressor-like DNA-binding domains"/>
    <property type="match status" value="1"/>
</dbReference>
<keyword evidence="7" id="KW-1185">Reference proteome</keyword>
<keyword evidence="2" id="KW-0805">Transcription regulation</keyword>
<evidence type="ECO:0000313" key="6">
    <source>
        <dbReference type="EMBL" id="KMV34654.1"/>
    </source>
</evidence>
<proteinExistence type="predicted"/>
<dbReference type="SUPFAM" id="SSF47413">
    <property type="entry name" value="lambda repressor-like DNA-binding domains"/>
    <property type="match status" value="1"/>
</dbReference>
<gene>
    <name evidence="6" type="ORF">ACH50_10925</name>
</gene>
<dbReference type="Pfam" id="PF13377">
    <property type="entry name" value="Peripla_BP_3"/>
    <property type="match status" value="1"/>
</dbReference>
<dbReference type="STRING" id="1121863.GCA_000621185_02252"/>
<evidence type="ECO:0000313" key="7">
    <source>
        <dbReference type="Proteomes" id="UP000037315"/>
    </source>
</evidence>
<keyword evidence="3" id="KW-0238">DNA-binding</keyword>
<dbReference type="PANTHER" id="PTHR30146">
    <property type="entry name" value="LACI-RELATED TRANSCRIPTIONAL REPRESSOR"/>
    <property type="match status" value="1"/>
</dbReference>
<dbReference type="InterPro" id="IPR028082">
    <property type="entry name" value="Peripla_BP_I"/>
</dbReference>
<feature type="domain" description="HTH lacI-type" evidence="5">
    <location>
        <begin position="8"/>
        <end position="62"/>
    </location>
</feature>
<dbReference type="PROSITE" id="PS50932">
    <property type="entry name" value="HTH_LACI_2"/>
    <property type="match status" value="1"/>
</dbReference>
<keyword evidence="4" id="KW-0804">Transcription</keyword>
<evidence type="ECO:0000256" key="4">
    <source>
        <dbReference type="ARBA" id="ARBA00023163"/>
    </source>
</evidence>
<dbReference type="PROSITE" id="PS00356">
    <property type="entry name" value="HTH_LACI_1"/>
    <property type="match status" value="1"/>
</dbReference>
<dbReference type="Proteomes" id="UP000037315">
    <property type="component" value="Unassembled WGS sequence"/>
</dbReference>
<dbReference type="GO" id="GO:0000976">
    <property type="term" value="F:transcription cis-regulatory region binding"/>
    <property type="evidence" value="ECO:0007669"/>
    <property type="project" value="TreeGrafter"/>
</dbReference>
<keyword evidence="1" id="KW-0678">Repressor</keyword>
<protein>
    <submittedName>
        <fullName evidence="6">Alanine racemase</fullName>
    </submittedName>
</protein>
<dbReference type="SMART" id="SM00354">
    <property type="entry name" value="HTH_LACI"/>
    <property type="match status" value="1"/>
</dbReference>
<dbReference type="InterPro" id="IPR046335">
    <property type="entry name" value="LacI/GalR-like_sensor"/>
</dbReference>
<dbReference type="PATRIC" id="fig|1656095.3.peg.1212"/>
<dbReference type="Pfam" id="PF00356">
    <property type="entry name" value="LacI"/>
    <property type="match status" value="1"/>
</dbReference>
<dbReference type="InterPro" id="IPR000843">
    <property type="entry name" value="HTH_LacI"/>
</dbReference>